<keyword evidence="1" id="KW-0808">Transferase</keyword>
<reference evidence="1 2" key="1">
    <citation type="submission" date="2017-03" db="EMBL/GenBank/DDBJ databases">
        <title>Isolation of Levoglucosan Utilizing Bacteria.</title>
        <authorList>
            <person name="Arya A.S."/>
        </authorList>
    </citation>
    <scope>NUCLEOTIDE SEQUENCE [LARGE SCALE GENOMIC DNA]</scope>
    <source>
        <strain evidence="1 2">MEC069</strain>
    </source>
</reference>
<dbReference type="Gene3D" id="1.20.120.330">
    <property type="entry name" value="Nucleotidyltransferases domain 2"/>
    <property type="match status" value="1"/>
</dbReference>
<dbReference type="InterPro" id="IPR043519">
    <property type="entry name" value="NT_sf"/>
</dbReference>
<dbReference type="SUPFAM" id="SSF81301">
    <property type="entry name" value="Nucleotidyltransferase"/>
    <property type="match status" value="1"/>
</dbReference>
<evidence type="ECO:0000313" key="2">
    <source>
        <dbReference type="Proteomes" id="UP000298246"/>
    </source>
</evidence>
<proteinExistence type="predicted"/>
<comment type="caution">
    <text evidence="1">The sequence shown here is derived from an EMBL/GenBank/DDBJ whole genome shotgun (WGS) entry which is preliminary data.</text>
</comment>
<organism evidence="1 2">
    <name type="scientific">Paenibacillus athensensis</name>
    <dbReference type="NCBI Taxonomy" id="1967502"/>
    <lineage>
        <taxon>Bacteria</taxon>
        <taxon>Bacillati</taxon>
        <taxon>Bacillota</taxon>
        <taxon>Bacilli</taxon>
        <taxon>Bacillales</taxon>
        <taxon>Paenibacillaceae</taxon>
        <taxon>Paenibacillus</taxon>
    </lineage>
</organism>
<dbReference type="InterPro" id="IPR007530">
    <property type="entry name" value="Aminoglycoside_adenylylTfrase"/>
</dbReference>
<dbReference type="GO" id="GO:0016779">
    <property type="term" value="F:nucleotidyltransferase activity"/>
    <property type="evidence" value="ECO:0007669"/>
    <property type="project" value="UniProtKB-KW"/>
</dbReference>
<dbReference type="Gene3D" id="3.30.460.10">
    <property type="entry name" value="Beta Polymerase, domain 2"/>
    <property type="match status" value="1"/>
</dbReference>
<sequence>MRTEREMLDVILGTAQADERIRAVMMNGSRVNPHVPADWLRDYDIVYFVTEIEAMKQIRSWIEVFGKPIIMQTPDEGALFNSTRPAFAFLMLFQDGNRLDLTLFPLERMSEWQPDSLSKLLLDKDGRFEPLPAPSDRDYLTRPPSAAEFTDCCNEFWWVCTYTAKALWREELVYAKYTLDVPIRRMLTLMLQWQLGAASGFTCNPGKEGRFFRNLLAPARWEMLMRTYSDAQPEAIWKSLLIMGELFREVAAEVAAWIGCRYDTGQDAQVTDYLQRMRHLPKDATQL</sequence>
<dbReference type="Proteomes" id="UP000298246">
    <property type="component" value="Unassembled WGS sequence"/>
</dbReference>
<gene>
    <name evidence="1" type="ORF">B5M42_05555</name>
</gene>
<evidence type="ECO:0000313" key="1">
    <source>
        <dbReference type="EMBL" id="TFE90133.1"/>
    </source>
</evidence>
<name>A0A4Y8Q735_9BACL</name>
<accession>A0A4Y8Q735</accession>
<dbReference type="EMBL" id="MYFO01000005">
    <property type="protein sequence ID" value="TFE90133.1"/>
    <property type="molecule type" value="Genomic_DNA"/>
</dbReference>
<keyword evidence="1" id="KW-0548">Nucleotidyltransferase</keyword>
<dbReference type="PIRSF" id="PIRSF000812">
    <property type="entry name" value="AAD"/>
    <property type="match status" value="1"/>
</dbReference>
<dbReference type="OrthoDB" id="9776406at2"/>
<keyword evidence="2" id="KW-1185">Reference proteome</keyword>
<dbReference type="AlphaFoldDB" id="A0A4Y8Q735"/>
<protein>
    <submittedName>
        <fullName evidence="1">Aminoglycoside adenylyltransferase</fullName>
    </submittedName>
</protein>
<dbReference type="SUPFAM" id="SSF81631">
    <property type="entry name" value="PAP/OAS1 substrate-binding domain"/>
    <property type="match status" value="1"/>
</dbReference>
<dbReference type="RefSeq" id="WP_134750590.1">
    <property type="nucleotide sequence ID" value="NZ_MYFO02000001.1"/>
</dbReference>
<dbReference type="Pfam" id="PF04439">
    <property type="entry name" value="Adenyl_transf"/>
    <property type="match status" value="1"/>
</dbReference>